<dbReference type="OrthoDB" id="70030at2759"/>
<reference evidence="2 4" key="1">
    <citation type="journal article" date="2008" name="Science">
        <title>The Physcomitrella genome reveals evolutionary insights into the conquest of land by plants.</title>
        <authorList>
            <person name="Rensing S."/>
            <person name="Lang D."/>
            <person name="Zimmer A."/>
            <person name="Terry A."/>
            <person name="Salamov A."/>
            <person name="Shapiro H."/>
            <person name="Nishiyama T."/>
            <person name="Perroud P.-F."/>
            <person name="Lindquist E."/>
            <person name="Kamisugi Y."/>
            <person name="Tanahashi T."/>
            <person name="Sakakibara K."/>
            <person name="Fujita T."/>
            <person name="Oishi K."/>
            <person name="Shin-I T."/>
            <person name="Kuroki Y."/>
            <person name="Toyoda A."/>
            <person name="Suzuki Y."/>
            <person name="Hashimoto A."/>
            <person name="Yamaguchi K."/>
            <person name="Sugano A."/>
            <person name="Kohara Y."/>
            <person name="Fujiyama A."/>
            <person name="Anterola A."/>
            <person name="Aoki S."/>
            <person name="Ashton N."/>
            <person name="Barbazuk W.B."/>
            <person name="Barker E."/>
            <person name="Bennetzen J."/>
            <person name="Bezanilla M."/>
            <person name="Blankenship R."/>
            <person name="Cho S.H."/>
            <person name="Dutcher S."/>
            <person name="Estelle M."/>
            <person name="Fawcett J.A."/>
            <person name="Gundlach H."/>
            <person name="Hanada K."/>
            <person name="Heyl A."/>
            <person name="Hicks K.A."/>
            <person name="Hugh J."/>
            <person name="Lohr M."/>
            <person name="Mayer K."/>
            <person name="Melkozernov A."/>
            <person name="Murata T."/>
            <person name="Nelson D."/>
            <person name="Pils B."/>
            <person name="Prigge M."/>
            <person name="Reiss B."/>
            <person name="Renner T."/>
            <person name="Rombauts S."/>
            <person name="Rushton P."/>
            <person name="Sanderfoot A."/>
            <person name="Schween G."/>
            <person name="Shiu S.-H."/>
            <person name="Stueber K."/>
            <person name="Theodoulou F.L."/>
            <person name="Tu H."/>
            <person name="Van de Peer Y."/>
            <person name="Verrier P.J."/>
            <person name="Waters E."/>
            <person name="Wood A."/>
            <person name="Yang L."/>
            <person name="Cove D."/>
            <person name="Cuming A."/>
            <person name="Hasebe M."/>
            <person name="Lucas S."/>
            <person name="Mishler D.B."/>
            <person name="Reski R."/>
            <person name="Grigoriev I."/>
            <person name="Quatrano R.S."/>
            <person name="Boore J.L."/>
        </authorList>
    </citation>
    <scope>NUCLEOTIDE SEQUENCE [LARGE SCALE GENOMIC DNA]</scope>
    <source>
        <strain evidence="3 4">cv. Gransden 2004</strain>
    </source>
</reference>
<keyword evidence="4" id="KW-1185">Reference proteome</keyword>
<evidence type="ECO:0000256" key="1">
    <source>
        <dbReference type="SAM" id="Coils"/>
    </source>
</evidence>
<organism evidence="2">
    <name type="scientific">Physcomitrium patens</name>
    <name type="common">Spreading-leaved earth moss</name>
    <name type="synonym">Physcomitrella patens</name>
    <dbReference type="NCBI Taxonomy" id="3218"/>
    <lineage>
        <taxon>Eukaryota</taxon>
        <taxon>Viridiplantae</taxon>
        <taxon>Streptophyta</taxon>
        <taxon>Embryophyta</taxon>
        <taxon>Bryophyta</taxon>
        <taxon>Bryophytina</taxon>
        <taxon>Bryopsida</taxon>
        <taxon>Funariidae</taxon>
        <taxon>Funariales</taxon>
        <taxon>Funariaceae</taxon>
        <taxon>Physcomitrium</taxon>
    </lineage>
</organism>
<dbReference type="PaxDb" id="3218-PP1S62_83V6.1"/>
<name>A0A2K1K6V3_PHYPA</name>
<dbReference type="PANTHER" id="PTHR47587:SF2">
    <property type="entry name" value="OS05G0103500 PROTEIN"/>
    <property type="match status" value="1"/>
</dbReference>
<evidence type="ECO:0000313" key="2">
    <source>
        <dbReference type="EMBL" id="PNR49497.1"/>
    </source>
</evidence>
<evidence type="ECO:0000313" key="4">
    <source>
        <dbReference type="Proteomes" id="UP000006727"/>
    </source>
</evidence>
<dbReference type="EMBL" id="ABEU02000008">
    <property type="protein sequence ID" value="PNR49497.1"/>
    <property type="molecule type" value="Genomic_DNA"/>
</dbReference>
<dbReference type="Gramene" id="Pp3c8_11610V3.2">
    <property type="protein sequence ID" value="Pp3c8_11610V3.2"/>
    <property type="gene ID" value="Pp3c8_11610"/>
</dbReference>
<dbReference type="Proteomes" id="UP000006727">
    <property type="component" value="Chromosome 8"/>
</dbReference>
<dbReference type="GeneID" id="112285898"/>
<accession>A0A2K1K6V3</accession>
<reference evidence="3" key="3">
    <citation type="submission" date="2020-12" db="UniProtKB">
        <authorList>
            <consortium name="EnsemblPlants"/>
        </authorList>
    </citation>
    <scope>IDENTIFICATION</scope>
</reference>
<evidence type="ECO:0000313" key="3">
    <source>
        <dbReference type="EnsemblPlants" id="Pp3c8_11610V3.1"/>
    </source>
</evidence>
<dbReference type="AlphaFoldDB" id="A0A2K1K6V3"/>
<reference evidence="2 4" key="2">
    <citation type="journal article" date="2018" name="Plant J.">
        <title>The Physcomitrella patens chromosome-scale assembly reveals moss genome structure and evolution.</title>
        <authorList>
            <person name="Lang D."/>
            <person name="Ullrich K.K."/>
            <person name="Murat F."/>
            <person name="Fuchs J."/>
            <person name="Jenkins J."/>
            <person name="Haas F.B."/>
            <person name="Piednoel M."/>
            <person name="Gundlach H."/>
            <person name="Van Bel M."/>
            <person name="Meyberg R."/>
            <person name="Vives C."/>
            <person name="Morata J."/>
            <person name="Symeonidi A."/>
            <person name="Hiss M."/>
            <person name="Muchero W."/>
            <person name="Kamisugi Y."/>
            <person name="Saleh O."/>
            <person name="Blanc G."/>
            <person name="Decker E.L."/>
            <person name="van Gessel N."/>
            <person name="Grimwood J."/>
            <person name="Hayes R.D."/>
            <person name="Graham S.W."/>
            <person name="Gunter L.E."/>
            <person name="McDaniel S.F."/>
            <person name="Hoernstein S.N.W."/>
            <person name="Larsson A."/>
            <person name="Li F.W."/>
            <person name="Perroud P.F."/>
            <person name="Phillips J."/>
            <person name="Ranjan P."/>
            <person name="Rokshar D.S."/>
            <person name="Rothfels C.J."/>
            <person name="Schneider L."/>
            <person name="Shu S."/>
            <person name="Stevenson D.W."/>
            <person name="Thummler F."/>
            <person name="Tillich M."/>
            <person name="Villarreal Aguilar J.C."/>
            <person name="Widiez T."/>
            <person name="Wong G.K."/>
            <person name="Wymore A."/>
            <person name="Zhang Y."/>
            <person name="Zimmer A.D."/>
            <person name="Quatrano R.S."/>
            <person name="Mayer K.F.X."/>
            <person name="Goodstein D."/>
            <person name="Casacuberta J.M."/>
            <person name="Vandepoele K."/>
            <person name="Reski R."/>
            <person name="Cuming A.C."/>
            <person name="Tuskan G.A."/>
            <person name="Maumus F."/>
            <person name="Salse J."/>
            <person name="Schmutz J."/>
            <person name="Rensing S.A."/>
        </authorList>
    </citation>
    <scope>NUCLEOTIDE SEQUENCE [LARGE SCALE GENOMIC DNA]</scope>
    <source>
        <strain evidence="3 4">cv. Gransden 2004</strain>
    </source>
</reference>
<dbReference type="Gramene" id="Pp3c8_11610V3.1">
    <property type="protein sequence ID" value="Pp3c8_11610V3.1"/>
    <property type="gene ID" value="Pp3c8_11610"/>
</dbReference>
<gene>
    <name evidence="3" type="primary">LOC112285898</name>
    <name evidence="2" type="ORF">PHYPA_011393</name>
</gene>
<dbReference type="PANTHER" id="PTHR47587">
    <property type="entry name" value="OS05G0103500 PROTEIN"/>
    <property type="match status" value="1"/>
</dbReference>
<dbReference type="EnsemblPlants" id="Pp3c8_11610V3.1">
    <property type="protein sequence ID" value="Pp3c8_11610V3.1"/>
    <property type="gene ID" value="Pp3c8_11610"/>
</dbReference>
<dbReference type="RefSeq" id="XP_024383025.1">
    <property type="nucleotide sequence ID" value="XM_024527257.2"/>
</dbReference>
<dbReference type="EnsemblPlants" id="Pp3c8_11610V3.2">
    <property type="protein sequence ID" value="Pp3c8_11610V3.2"/>
    <property type="gene ID" value="Pp3c8_11610"/>
</dbReference>
<protein>
    <submittedName>
        <fullName evidence="2 3">Uncharacterized protein</fullName>
    </submittedName>
</protein>
<keyword evidence="1" id="KW-0175">Coiled coil</keyword>
<proteinExistence type="predicted"/>
<sequence length="182" mass="20654">MAPANNAFSLQVTNELVQKLAKENIVAKRPARKAPAPKPSVKPLEAPLVTKQGLPLPFYRGFLSGVPGINKEQAYQQSQEQKHDLVPIYKVLEETENLNKKLQMQENSELEKVKQLAQELQDRQFRAPSYPIPCQAEKERCLQCYRGSPESPVECAEAVRMYKECSQRVQQDFAERVATSQL</sequence>
<feature type="coiled-coil region" evidence="1">
    <location>
        <begin position="92"/>
        <end position="123"/>
    </location>
</feature>